<dbReference type="AlphaFoldDB" id="A0AAV8UWT3"/>
<gene>
    <name evidence="1" type="ORF">NDN08_002546</name>
</gene>
<comment type="caution">
    <text evidence="1">The sequence shown here is derived from an EMBL/GenBank/DDBJ whole genome shotgun (WGS) entry which is preliminary data.</text>
</comment>
<reference evidence="1 2" key="1">
    <citation type="journal article" date="2023" name="Nat. Commun.">
        <title>Origin of minicircular mitochondrial genomes in red algae.</title>
        <authorList>
            <person name="Lee Y."/>
            <person name="Cho C.H."/>
            <person name="Lee Y.M."/>
            <person name="Park S.I."/>
            <person name="Yang J.H."/>
            <person name="West J.A."/>
            <person name="Bhattacharya D."/>
            <person name="Yoon H.S."/>
        </authorList>
    </citation>
    <scope>NUCLEOTIDE SEQUENCE [LARGE SCALE GENOMIC DNA]</scope>
    <source>
        <strain evidence="1 2">CCMP1338</strain>
        <tissue evidence="1">Whole cell</tissue>
    </source>
</reference>
<dbReference type="EMBL" id="JAMWBK010000004">
    <property type="protein sequence ID" value="KAJ8906046.1"/>
    <property type="molecule type" value="Genomic_DNA"/>
</dbReference>
<accession>A0AAV8UWT3</accession>
<evidence type="ECO:0000313" key="1">
    <source>
        <dbReference type="EMBL" id="KAJ8906046.1"/>
    </source>
</evidence>
<protein>
    <submittedName>
        <fullName evidence="1">Uncharacterized protein</fullName>
    </submittedName>
</protein>
<proteinExistence type="predicted"/>
<sequence length="90" mass="10319">MKKCTESGSTFGEPQYTVLDFSLHELAQVASRSTNLAERADESIAAYMNLEADRMYPTSYRHSKPVPDYLHAYTYRAVVYVQNGSWPDQY</sequence>
<name>A0AAV8UWT3_9RHOD</name>
<keyword evidence="2" id="KW-1185">Reference proteome</keyword>
<dbReference type="Proteomes" id="UP001157974">
    <property type="component" value="Unassembled WGS sequence"/>
</dbReference>
<organism evidence="1 2">
    <name type="scientific">Rhodosorus marinus</name>
    <dbReference type="NCBI Taxonomy" id="101924"/>
    <lineage>
        <taxon>Eukaryota</taxon>
        <taxon>Rhodophyta</taxon>
        <taxon>Stylonematophyceae</taxon>
        <taxon>Stylonematales</taxon>
        <taxon>Stylonemataceae</taxon>
        <taxon>Rhodosorus</taxon>
    </lineage>
</organism>
<evidence type="ECO:0000313" key="2">
    <source>
        <dbReference type="Proteomes" id="UP001157974"/>
    </source>
</evidence>